<evidence type="ECO:0000259" key="1">
    <source>
        <dbReference type="Pfam" id="PF22215"/>
    </source>
</evidence>
<gene>
    <name evidence="2" type="ORF">A0H81_10853</name>
</gene>
<name>A0A1C7M214_GRIFR</name>
<feature type="domain" description="Mixed lineage kinase" evidence="1">
    <location>
        <begin position="117"/>
        <end position="237"/>
    </location>
</feature>
<dbReference type="Proteomes" id="UP000092993">
    <property type="component" value="Unassembled WGS sequence"/>
</dbReference>
<accession>A0A1C7M214</accession>
<dbReference type="InterPro" id="IPR036537">
    <property type="entry name" value="Adaptor_Cbl_N_dom_sf"/>
</dbReference>
<dbReference type="GO" id="GO:0007166">
    <property type="term" value="P:cell surface receptor signaling pathway"/>
    <property type="evidence" value="ECO:0007669"/>
    <property type="project" value="InterPro"/>
</dbReference>
<dbReference type="AlphaFoldDB" id="A0A1C7M214"/>
<dbReference type="CDD" id="cd21037">
    <property type="entry name" value="MLKL_NTD"/>
    <property type="match status" value="1"/>
</dbReference>
<keyword evidence="3" id="KW-1185">Reference proteome</keyword>
<proteinExistence type="predicted"/>
<dbReference type="OrthoDB" id="2746911at2759"/>
<dbReference type="InterPro" id="IPR059179">
    <property type="entry name" value="MLKL-like_MCAfunc"/>
</dbReference>
<sequence length="252" mass="28229">MTSFLPISSRVDRKLTPNTQSEVPLLQFRILDKYEHVNILRLVRVQFLTLFGSAEIRDIFYFHHTCSRLKGPITNACKSASPRHSPWLPSSYIENNIQALQIADKIAEPLPVPFINGVIGTALHIAETAHRIKQATDGCRDLAERVSALSLSVYEELRASTEHAESPELTDRMAALLYTLEQIDACLTRKAKMTALKRFLGRARMENDVSRLAVRMEDAAGAFQVQSVLNIDRQLTTVRRTNSSQGKLGPSS</sequence>
<organism evidence="2 3">
    <name type="scientific">Grifola frondosa</name>
    <name type="common">Maitake</name>
    <name type="synonym">Polyporus frondosus</name>
    <dbReference type="NCBI Taxonomy" id="5627"/>
    <lineage>
        <taxon>Eukaryota</taxon>
        <taxon>Fungi</taxon>
        <taxon>Dikarya</taxon>
        <taxon>Basidiomycota</taxon>
        <taxon>Agaricomycotina</taxon>
        <taxon>Agaricomycetes</taxon>
        <taxon>Polyporales</taxon>
        <taxon>Grifolaceae</taxon>
        <taxon>Grifola</taxon>
    </lineage>
</organism>
<comment type="caution">
    <text evidence="2">The sequence shown here is derived from an EMBL/GenBank/DDBJ whole genome shotgun (WGS) entry which is preliminary data.</text>
</comment>
<evidence type="ECO:0000313" key="3">
    <source>
        <dbReference type="Proteomes" id="UP000092993"/>
    </source>
</evidence>
<protein>
    <recommendedName>
        <fullName evidence="1">Mixed lineage kinase domain-containing protein</fullName>
    </recommendedName>
</protein>
<dbReference type="InterPro" id="IPR054000">
    <property type="entry name" value="MLKL_N"/>
</dbReference>
<dbReference type="Pfam" id="PF22215">
    <property type="entry name" value="MLKL_N"/>
    <property type="match status" value="1"/>
</dbReference>
<dbReference type="EMBL" id="LUGG01000018">
    <property type="protein sequence ID" value="OBZ69104.1"/>
    <property type="molecule type" value="Genomic_DNA"/>
</dbReference>
<evidence type="ECO:0000313" key="2">
    <source>
        <dbReference type="EMBL" id="OBZ69104.1"/>
    </source>
</evidence>
<reference evidence="2 3" key="1">
    <citation type="submission" date="2016-03" db="EMBL/GenBank/DDBJ databases">
        <title>Whole genome sequencing of Grifola frondosa 9006-11.</title>
        <authorList>
            <person name="Min B."/>
            <person name="Park H."/>
            <person name="Kim J.-G."/>
            <person name="Cho H."/>
            <person name="Oh Y.-L."/>
            <person name="Kong W.-S."/>
            <person name="Choi I.-G."/>
        </authorList>
    </citation>
    <scope>NUCLEOTIDE SEQUENCE [LARGE SCALE GENOMIC DNA]</scope>
    <source>
        <strain evidence="2 3">9006-11</strain>
    </source>
</reference>
<dbReference type="Gene3D" id="1.20.930.20">
    <property type="entry name" value="Adaptor protein Cbl, N-terminal domain"/>
    <property type="match status" value="1"/>
</dbReference>